<evidence type="ECO:0000256" key="8">
    <source>
        <dbReference type="PIRSR" id="PIRSR600239-51"/>
    </source>
</evidence>
<keyword evidence="7 9" id="KW-0067">ATP-binding</keyword>
<organism evidence="14 15">
    <name type="scientific">Parambassis ranga</name>
    <name type="common">Indian glassy fish</name>
    <dbReference type="NCBI Taxonomy" id="210632"/>
    <lineage>
        <taxon>Eukaryota</taxon>
        <taxon>Metazoa</taxon>
        <taxon>Chordata</taxon>
        <taxon>Craniata</taxon>
        <taxon>Vertebrata</taxon>
        <taxon>Euteleostomi</taxon>
        <taxon>Actinopterygii</taxon>
        <taxon>Neopterygii</taxon>
        <taxon>Teleostei</taxon>
        <taxon>Neoteleostei</taxon>
        <taxon>Acanthomorphata</taxon>
        <taxon>Ovalentaria</taxon>
        <taxon>Ambassidae</taxon>
        <taxon>Parambassis</taxon>
    </lineage>
</organism>
<dbReference type="Pfam" id="PF00069">
    <property type="entry name" value="Pkinase"/>
    <property type="match status" value="1"/>
</dbReference>
<name>A0A6P7JIK4_9TELE</name>
<keyword evidence="14" id="KW-1185">Reference proteome</keyword>
<dbReference type="GO" id="GO:0005524">
    <property type="term" value="F:ATP binding"/>
    <property type="evidence" value="ECO:0007669"/>
    <property type="project" value="UniProtKB-UniRule"/>
</dbReference>
<dbReference type="InterPro" id="IPR008271">
    <property type="entry name" value="Ser/Thr_kinase_AS"/>
</dbReference>
<dbReference type="SMART" id="SM00220">
    <property type="entry name" value="S_TKc"/>
    <property type="match status" value="1"/>
</dbReference>
<dbReference type="InterPro" id="IPR000719">
    <property type="entry name" value="Prot_kinase_dom"/>
</dbReference>
<proteinExistence type="inferred from homology"/>
<evidence type="ECO:0000256" key="7">
    <source>
        <dbReference type="ARBA" id="ARBA00022840"/>
    </source>
</evidence>
<feature type="binding site" evidence="9">
    <location>
        <position position="211"/>
    </location>
    <ligand>
        <name>ATP</name>
        <dbReference type="ChEBI" id="CHEBI:30616"/>
    </ligand>
</feature>
<dbReference type="GO" id="GO:0009966">
    <property type="term" value="P:regulation of signal transduction"/>
    <property type="evidence" value="ECO:0007669"/>
    <property type="project" value="TreeGrafter"/>
</dbReference>
<evidence type="ECO:0000256" key="4">
    <source>
        <dbReference type="ARBA" id="ARBA00022679"/>
    </source>
</evidence>
<protein>
    <recommendedName>
        <fullName evidence="10">G protein-coupled receptor kinase</fullName>
        <ecNumber evidence="10">2.7.11.-</ecNumber>
    </recommendedName>
</protein>
<evidence type="ECO:0000256" key="1">
    <source>
        <dbReference type="ARBA" id="ARBA00009793"/>
    </source>
</evidence>
<sequence length="541" mass="62767">MGDLVGLDNLVANTAYLKAQQIDRNELRKQRLYLTLPKIKKHSALMEEVGIKYESLCEEQPIGKKLFQQFLLNSQNLYAATAEFLEELNDWSLGDDESRKNARHRILAKFCHPESMSFLSFLSRETHRMCNESDKKCMDQLREATRDFLQGKPFSEYLKSPFFYKFLQWKEFEKQQITDRYFYEFRMLGKGGFGEVCAVQVKLTGKMYACKKLDKTRLKKKGGERLALLEKEILEKVNSLFIVNLAYAYQNNTHLCLVMDLMTGGDLKFHIYELGKRGIRMERVVYYTAQITTGILHLHSMDIVYRDMKPENVLLDGKGQCRLSDLGLAVELPNGKLICQKAGTTGYMAPEVLKQEYYRTSVDWWSLGCSIYEMVAARLPFKDFREKVQNEEVTRRTLEEDCKFEHKCFDAPTKDIIGRFLKRKAEHRLGGRLGGDPRSHVFFKNINFNRLENGLLDPPWVPKPNVIYAKDPGELRATSEVKDIKINAKDKTFFQEFSTGAVSIQWQKEIIESGLFDELNDPRLNGHGCKEGWKSRMCIIL</sequence>
<dbReference type="Gene3D" id="1.10.510.10">
    <property type="entry name" value="Transferase(Phosphotransferase) domain 1"/>
    <property type="match status" value="1"/>
</dbReference>
<dbReference type="InterPro" id="IPR017441">
    <property type="entry name" value="Protein_kinase_ATP_BS"/>
</dbReference>
<dbReference type="PROSITE" id="PS51285">
    <property type="entry name" value="AGC_KINASE_CTER"/>
    <property type="match status" value="1"/>
</dbReference>
<keyword evidence="4 10" id="KW-0808">Transferase</keyword>
<dbReference type="PROSITE" id="PS00108">
    <property type="entry name" value="PROTEIN_KINASE_ST"/>
    <property type="match status" value="1"/>
</dbReference>
<dbReference type="GO" id="GO:0005737">
    <property type="term" value="C:cytoplasm"/>
    <property type="evidence" value="ECO:0007669"/>
    <property type="project" value="TreeGrafter"/>
</dbReference>
<dbReference type="AlphaFoldDB" id="A0A6P7JIK4"/>
<dbReference type="GO" id="GO:0050254">
    <property type="term" value="F:rhodopsin kinase activity"/>
    <property type="evidence" value="ECO:0007669"/>
    <property type="project" value="UniProtKB-ARBA"/>
</dbReference>
<evidence type="ECO:0000256" key="6">
    <source>
        <dbReference type="ARBA" id="ARBA00022777"/>
    </source>
</evidence>
<comment type="similarity">
    <text evidence="1 10">Belongs to the protein kinase superfamily. AGC Ser/Thr protein kinase family. GPRK subfamily.</text>
</comment>
<dbReference type="InterPro" id="IPR000239">
    <property type="entry name" value="GPCR_kinase"/>
</dbReference>
<feature type="active site" description="Proton acceptor" evidence="8">
    <location>
        <position position="307"/>
    </location>
</feature>
<dbReference type="PROSITE" id="PS50011">
    <property type="entry name" value="PROTEIN_KINASE_DOM"/>
    <property type="match status" value="1"/>
</dbReference>
<dbReference type="EC" id="2.7.11.-" evidence="10"/>
<dbReference type="PRINTS" id="PR00717">
    <property type="entry name" value="GPCRKINASE"/>
</dbReference>
<keyword evidence="6 10" id="KW-0418">Kinase</keyword>
<accession>A0A6P7JIK4</accession>
<dbReference type="GeneID" id="114444840"/>
<reference evidence="15" key="1">
    <citation type="submission" date="2025-08" db="UniProtKB">
        <authorList>
            <consortium name="RefSeq"/>
        </authorList>
    </citation>
    <scope>IDENTIFICATION</scope>
</reference>
<dbReference type="GO" id="GO:0007165">
    <property type="term" value="P:signal transduction"/>
    <property type="evidence" value="ECO:0007669"/>
    <property type="project" value="InterPro"/>
</dbReference>
<dbReference type="Gene3D" id="3.30.200.20">
    <property type="entry name" value="Phosphorylase Kinase, domain 1"/>
    <property type="match status" value="1"/>
</dbReference>
<evidence type="ECO:0000259" key="12">
    <source>
        <dbReference type="PROSITE" id="PS50132"/>
    </source>
</evidence>
<dbReference type="Pfam" id="PF00615">
    <property type="entry name" value="RGS"/>
    <property type="match status" value="1"/>
</dbReference>
<keyword evidence="3" id="KW-0597">Phosphoprotein</keyword>
<dbReference type="OrthoDB" id="354826at2759"/>
<dbReference type="RefSeq" id="XP_028275496.1">
    <property type="nucleotide sequence ID" value="XM_028419695.1"/>
</dbReference>
<dbReference type="PANTHER" id="PTHR24355">
    <property type="entry name" value="G PROTEIN-COUPLED RECEPTOR KINASE/RIBOSOMAL PROTEIN S6 KINASE"/>
    <property type="match status" value="1"/>
</dbReference>
<dbReference type="Proteomes" id="UP000515145">
    <property type="component" value="Chromosome 13"/>
</dbReference>
<dbReference type="InParanoid" id="A0A6P7JIK4"/>
<evidence type="ECO:0000313" key="15">
    <source>
        <dbReference type="RefSeq" id="XP_028275496.1"/>
    </source>
</evidence>
<dbReference type="InterPro" id="IPR000961">
    <property type="entry name" value="AGC-kinase_C"/>
</dbReference>
<dbReference type="SUPFAM" id="SSF56112">
    <property type="entry name" value="Protein kinase-like (PK-like)"/>
    <property type="match status" value="1"/>
</dbReference>
<feature type="domain" description="AGC-kinase C-terminal" evidence="13">
    <location>
        <begin position="444"/>
        <end position="509"/>
    </location>
</feature>
<evidence type="ECO:0000256" key="5">
    <source>
        <dbReference type="ARBA" id="ARBA00022741"/>
    </source>
</evidence>
<feature type="domain" description="Protein kinase" evidence="11">
    <location>
        <begin position="182"/>
        <end position="443"/>
    </location>
</feature>
<dbReference type="FunFam" id="1.10.510.10:FF:000074">
    <property type="entry name" value="G protein-coupled receptor kinase"/>
    <property type="match status" value="1"/>
</dbReference>
<evidence type="ECO:0000259" key="13">
    <source>
        <dbReference type="PROSITE" id="PS51285"/>
    </source>
</evidence>
<evidence type="ECO:0000256" key="9">
    <source>
        <dbReference type="PROSITE-ProRule" id="PRU10141"/>
    </source>
</evidence>
<dbReference type="PROSITE" id="PS50132">
    <property type="entry name" value="RGS"/>
    <property type="match status" value="1"/>
</dbReference>
<keyword evidence="2 10" id="KW-0723">Serine/threonine-protein kinase</keyword>
<evidence type="ECO:0000256" key="2">
    <source>
        <dbReference type="ARBA" id="ARBA00022527"/>
    </source>
</evidence>
<evidence type="ECO:0000256" key="10">
    <source>
        <dbReference type="RuleBase" id="RU000308"/>
    </source>
</evidence>
<feature type="domain" description="RGS" evidence="12">
    <location>
        <begin position="59"/>
        <end position="167"/>
    </location>
</feature>
<dbReference type="Gene3D" id="1.10.167.10">
    <property type="entry name" value="Regulator of G-protein Signalling 4, domain 2"/>
    <property type="match status" value="1"/>
</dbReference>
<keyword evidence="5 9" id="KW-0547">Nucleotide-binding</keyword>
<dbReference type="InterPro" id="IPR011009">
    <property type="entry name" value="Kinase-like_dom_sf"/>
</dbReference>
<dbReference type="InterPro" id="IPR016137">
    <property type="entry name" value="RGS"/>
</dbReference>
<evidence type="ECO:0000259" key="11">
    <source>
        <dbReference type="PROSITE" id="PS50011"/>
    </source>
</evidence>
<dbReference type="SMART" id="SM00315">
    <property type="entry name" value="RGS"/>
    <property type="match status" value="1"/>
</dbReference>
<gene>
    <name evidence="15" type="primary">LOC114444840</name>
</gene>
<dbReference type="PANTHER" id="PTHR24355:SF29">
    <property type="entry name" value="RHODOPSIN KINASE GRK7-B"/>
    <property type="match status" value="1"/>
</dbReference>
<evidence type="ECO:0000313" key="14">
    <source>
        <dbReference type="Proteomes" id="UP000515145"/>
    </source>
</evidence>
<dbReference type="PROSITE" id="PS00107">
    <property type="entry name" value="PROTEIN_KINASE_ATP"/>
    <property type="match status" value="1"/>
</dbReference>
<evidence type="ECO:0000256" key="3">
    <source>
        <dbReference type="ARBA" id="ARBA00022553"/>
    </source>
</evidence>
<dbReference type="InterPro" id="IPR044926">
    <property type="entry name" value="RGS_subdomain_2"/>
</dbReference>
<dbReference type="InterPro" id="IPR036305">
    <property type="entry name" value="RGS_sf"/>
</dbReference>
<dbReference type="SUPFAM" id="SSF48097">
    <property type="entry name" value="Regulator of G-protein signaling, RGS"/>
    <property type="match status" value="1"/>
</dbReference>